<name>A0A4R6C6U0_9STAP</name>
<dbReference type="RefSeq" id="WP_133418667.1">
    <property type="nucleotide sequence ID" value="NZ_SDQG01000001.1"/>
</dbReference>
<organism evidence="1 2">
    <name type="scientific">Macrococcoides canis</name>
    <dbReference type="NCBI Taxonomy" id="1855823"/>
    <lineage>
        <taxon>Bacteria</taxon>
        <taxon>Bacillati</taxon>
        <taxon>Bacillota</taxon>
        <taxon>Bacilli</taxon>
        <taxon>Bacillales</taxon>
        <taxon>Staphylococcaceae</taxon>
        <taxon>Macrococcoides</taxon>
    </lineage>
</organism>
<evidence type="ECO:0000313" key="2">
    <source>
        <dbReference type="Proteomes" id="UP000294865"/>
    </source>
</evidence>
<dbReference type="Proteomes" id="UP000294865">
    <property type="component" value="Unassembled WGS sequence"/>
</dbReference>
<dbReference type="InterPro" id="IPR036390">
    <property type="entry name" value="WH_DNA-bd_sf"/>
</dbReference>
<dbReference type="EMBL" id="SDQG01000001">
    <property type="protein sequence ID" value="TDM18029.1"/>
    <property type="molecule type" value="Genomic_DNA"/>
</dbReference>
<dbReference type="AlphaFoldDB" id="A0A4R6C6U0"/>
<proteinExistence type="predicted"/>
<gene>
    <name evidence="1" type="ORF">ETI04_00655</name>
</gene>
<evidence type="ECO:0000313" key="1">
    <source>
        <dbReference type="EMBL" id="TDM18029.1"/>
    </source>
</evidence>
<protein>
    <submittedName>
        <fullName evidence="1">Uncharacterized protein</fullName>
    </submittedName>
</protein>
<reference evidence="1 2" key="1">
    <citation type="submission" date="2019-01" db="EMBL/GenBank/DDBJ databases">
        <title>Draft genome sequences of Macrococcus caseolyticus, Macrococcus canis, Macrococcus bohemicus and Macrococcus goetzii.</title>
        <authorList>
            <person name="Mazhar S."/>
            <person name="Altermann E."/>
            <person name="Hill C."/>
            <person name="Mcauliffe O."/>
        </authorList>
    </citation>
    <scope>NUCLEOTIDE SEQUENCE [LARGE SCALE GENOMIC DNA]</scope>
    <source>
        <strain evidence="1 2">DPC7162</strain>
    </source>
</reference>
<sequence>MIPSNVFITEVLKDILLYNMPQSSQLDRLSVVLTNLHTHEFIEVVPANKERTKAKYRLTEKGYALLMYSLKFN</sequence>
<accession>A0A4R6C6U0</accession>
<comment type="caution">
    <text evidence="1">The sequence shown here is derived from an EMBL/GenBank/DDBJ whole genome shotgun (WGS) entry which is preliminary data.</text>
</comment>
<dbReference type="SUPFAM" id="SSF46785">
    <property type="entry name" value="Winged helix' DNA-binding domain"/>
    <property type="match status" value="1"/>
</dbReference>